<dbReference type="InterPro" id="IPR058240">
    <property type="entry name" value="rSAM_sf"/>
</dbReference>
<gene>
    <name evidence="11" type="primary">mtaB</name>
    <name evidence="11" type="ORF">IRI77_00740</name>
</gene>
<dbReference type="SFLD" id="SFLDG01061">
    <property type="entry name" value="methylthiotransferase"/>
    <property type="match status" value="1"/>
</dbReference>
<comment type="cofactor">
    <cofactor evidence="1">
        <name>[4Fe-4S] cluster</name>
        <dbReference type="ChEBI" id="CHEBI:49883"/>
    </cofactor>
</comment>
<sequence>MKKFYIQNFGCRATQADGAALEGLLEKQGLAAAEGAQAADLVILNTCTVTSSADDDVRKSIHRVHRENPKARILVTGCYAQRAPEELSRIPGVTWVVGNSHKTEIPGLIPRINQAEYHGQILVGDISAATGFLSSPVDDAFGDRTRPNLKIQEGCNNVCTFCIIPSVRGRSRSMTLEQVLGELRGLAANYREIVLTGINLGRWGREAGFRPTDRMRLSDLLRVVLDQTPVERLRISSVEPMDFTDELLELMASSSRIAKHVHAPLQSASDTVLKRMKRRYRSRHYEDRLRRAHGLMPNAAFGADVMTGFPGETAEEFQQTYDFIERLPFTYLHVFTYSERPGTPAVSHAEPVPHQVRKERTRRLRDLAARKNLAFRTAQQGRVLSAVTLDNGKALTENYLPVEMAVPRGSNQLVELMIGGVTSAGLSEAGFLPPVELPQQPSAFPILG</sequence>
<dbReference type="NCBIfam" id="TIGR00089">
    <property type="entry name" value="MiaB/RimO family radical SAM methylthiotransferase"/>
    <property type="match status" value="1"/>
</dbReference>
<keyword evidence="2" id="KW-0004">4Fe-4S</keyword>
<dbReference type="GO" id="GO:0005829">
    <property type="term" value="C:cytosol"/>
    <property type="evidence" value="ECO:0007669"/>
    <property type="project" value="TreeGrafter"/>
</dbReference>
<dbReference type="SFLD" id="SFLDS00029">
    <property type="entry name" value="Radical_SAM"/>
    <property type="match status" value="1"/>
</dbReference>
<dbReference type="InterPro" id="IPR020612">
    <property type="entry name" value="Methylthiotransferase_CS"/>
</dbReference>
<dbReference type="NCBIfam" id="TIGR01579">
    <property type="entry name" value="MiaB-like-C"/>
    <property type="match status" value="1"/>
</dbReference>
<keyword evidence="12" id="KW-1185">Reference proteome</keyword>
<dbReference type="PANTHER" id="PTHR43020:SF2">
    <property type="entry name" value="MITOCHONDRIAL TRNA METHYLTHIOTRANSFERASE CDK5RAP1"/>
    <property type="match status" value="1"/>
</dbReference>
<dbReference type="Gene3D" id="3.40.50.12160">
    <property type="entry name" value="Methylthiotransferase, N-terminal domain"/>
    <property type="match status" value="1"/>
</dbReference>
<evidence type="ECO:0000313" key="11">
    <source>
        <dbReference type="EMBL" id="QOY88523.1"/>
    </source>
</evidence>
<dbReference type="InterPro" id="IPR006467">
    <property type="entry name" value="MiaB-like_bact"/>
</dbReference>
<dbReference type="PANTHER" id="PTHR43020">
    <property type="entry name" value="CDK5 REGULATORY SUBUNIT-ASSOCIATED PROTEIN 1"/>
    <property type="match status" value="1"/>
</dbReference>
<dbReference type="GO" id="GO:0046872">
    <property type="term" value="F:metal ion binding"/>
    <property type="evidence" value="ECO:0007669"/>
    <property type="project" value="UniProtKB-KW"/>
</dbReference>
<feature type="domain" description="MTTase N-terminal" evidence="9">
    <location>
        <begin position="2"/>
        <end position="114"/>
    </location>
</feature>
<evidence type="ECO:0000256" key="7">
    <source>
        <dbReference type="ARBA" id="ARBA00023004"/>
    </source>
</evidence>
<dbReference type="FunFam" id="3.80.30.20:FF:000001">
    <property type="entry name" value="tRNA-2-methylthio-N(6)-dimethylallyladenosine synthase 2"/>
    <property type="match status" value="1"/>
</dbReference>
<dbReference type="CDD" id="cd01335">
    <property type="entry name" value="Radical_SAM"/>
    <property type="match status" value="1"/>
</dbReference>
<dbReference type="PROSITE" id="PS51918">
    <property type="entry name" value="RADICAL_SAM"/>
    <property type="match status" value="1"/>
</dbReference>
<dbReference type="GO" id="GO:0051539">
    <property type="term" value="F:4 iron, 4 sulfur cluster binding"/>
    <property type="evidence" value="ECO:0007669"/>
    <property type="project" value="UniProtKB-KW"/>
</dbReference>
<keyword evidence="5" id="KW-0949">S-adenosyl-L-methionine</keyword>
<dbReference type="InterPro" id="IPR013848">
    <property type="entry name" value="Methylthiotransferase_N"/>
</dbReference>
<dbReference type="AlphaFoldDB" id="A0A7S7SL74"/>
<dbReference type="Pfam" id="PF04055">
    <property type="entry name" value="Radical_SAM"/>
    <property type="match status" value="1"/>
</dbReference>
<reference evidence="11 12" key="1">
    <citation type="submission" date="2020-10" db="EMBL/GenBank/DDBJ databases">
        <title>Complete genome sequence of Paludibaculum fermentans P105T, a facultatively anaerobic acidobacterium capable of dissimilatory Fe(III) reduction.</title>
        <authorList>
            <person name="Dedysh S.N."/>
            <person name="Beletsky A.V."/>
            <person name="Kulichevskaya I.S."/>
            <person name="Mardanov A.V."/>
            <person name="Ravin N.V."/>
        </authorList>
    </citation>
    <scope>NUCLEOTIDE SEQUENCE [LARGE SCALE GENOMIC DNA]</scope>
    <source>
        <strain evidence="11 12">P105</strain>
    </source>
</reference>
<dbReference type="PROSITE" id="PS01278">
    <property type="entry name" value="MTTASE_RADICAL"/>
    <property type="match status" value="1"/>
</dbReference>
<evidence type="ECO:0000256" key="5">
    <source>
        <dbReference type="ARBA" id="ARBA00022691"/>
    </source>
</evidence>
<evidence type="ECO:0000256" key="3">
    <source>
        <dbReference type="ARBA" id="ARBA00022490"/>
    </source>
</evidence>
<keyword evidence="6" id="KW-0479">Metal-binding</keyword>
<evidence type="ECO:0000256" key="6">
    <source>
        <dbReference type="ARBA" id="ARBA00022723"/>
    </source>
</evidence>
<evidence type="ECO:0000259" key="10">
    <source>
        <dbReference type="PROSITE" id="PS51918"/>
    </source>
</evidence>
<keyword evidence="3" id="KW-0963">Cytoplasm</keyword>
<dbReference type="RefSeq" id="WP_194450185.1">
    <property type="nucleotide sequence ID" value="NZ_CP063849.1"/>
</dbReference>
<evidence type="ECO:0000256" key="1">
    <source>
        <dbReference type="ARBA" id="ARBA00001966"/>
    </source>
</evidence>
<keyword evidence="7" id="KW-0408">Iron</keyword>
<dbReference type="EMBL" id="CP063849">
    <property type="protein sequence ID" value="QOY88523.1"/>
    <property type="molecule type" value="Genomic_DNA"/>
</dbReference>
<dbReference type="InterPro" id="IPR038135">
    <property type="entry name" value="Methylthiotransferase_N_sf"/>
</dbReference>
<evidence type="ECO:0000256" key="8">
    <source>
        <dbReference type="ARBA" id="ARBA00023014"/>
    </source>
</evidence>
<accession>A0A7S7SL74</accession>
<dbReference type="KEGG" id="pfer:IRI77_00740"/>
<dbReference type="SMART" id="SM00729">
    <property type="entry name" value="Elp3"/>
    <property type="match status" value="1"/>
</dbReference>
<evidence type="ECO:0000259" key="9">
    <source>
        <dbReference type="PROSITE" id="PS51449"/>
    </source>
</evidence>
<dbReference type="PROSITE" id="PS51449">
    <property type="entry name" value="MTTASE_N"/>
    <property type="match status" value="1"/>
</dbReference>
<keyword evidence="8" id="KW-0411">Iron-sulfur</keyword>
<dbReference type="Pfam" id="PF00919">
    <property type="entry name" value="UPF0004"/>
    <property type="match status" value="1"/>
</dbReference>
<dbReference type="InterPro" id="IPR007197">
    <property type="entry name" value="rSAM"/>
</dbReference>
<dbReference type="GO" id="GO:0035597">
    <property type="term" value="F:tRNA-2-methylthio-N(6)-dimethylallyladenosine(37) synthase activity"/>
    <property type="evidence" value="ECO:0007669"/>
    <property type="project" value="TreeGrafter"/>
</dbReference>
<feature type="domain" description="Radical SAM core" evidence="10">
    <location>
        <begin position="141"/>
        <end position="374"/>
    </location>
</feature>
<evidence type="ECO:0000256" key="4">
    <source>
        <dbReference type="ARBA" id="ARBA00022679"/>
    </source>
</evidence>
<organism evidence="11 12">
    <name type="scientific">Paludibaculum fermentans</name>
    <dbReference type="NCBI Taxonomy" id="1473598"/>
    <lineage>
        <taxon>Bacteria</taxon>
        <taxon>Pseudomonadati</taxon>
        <taxon>Acidobacteriota</taxon>
        <taxon>Terriglobia</taxon>
        <taxon>Bryobacterales</taxon>
        <taxon>Bryobacteraceae</taxon>
        <taxon>Paludibaculum</taxon>
    </lineage>
</organism>
<dbReference type="InterPro" id="IPR023404">
    <property type="entry name" value="rSAM_horseshoe"/>
</dbReference>
<keyword evidence="4 11" id="KW-0808">Transferase</keyword>
<protein>
    <submittedName>
        <fullName evidence="11">tRNA (N(6)-L-threonylcarbamoyladenosine(37)-C(2))-methylthiotransferase MtaB</fullName>
    </submittedName>
</protein>
<evidence type="ECO:0000313" key="12">
    <source>
        <dbReference type="Proteomes" id="UP000593892"/>
    </source>
</evidence>
<dbReference type="Gene3D" id="3.80.30.20">
    <property type="entry name" value="tm_1862 like domain"/>
    <property type="match status" value="1"/>
</dbReference>
<dbReference type="InterPro" id="IPR006638">
    <property type="entry name" value="Elp3/MiaA/NifB-like_rSAM"/>
</dbReference>
<name>A0A7S7SL74_PALFE</name>
<dbReference type="SFLD" id="SFLDG01082">
    <property type="entry name" value="B12-binding_domain_containing"/>
    <property type="match status" value="1"/>
</dbReference>
<dbReference type="Proteomes" id="UP000593892">
    <property type="component" value="Chromosome"/>
</dbReference>
<dbReference type="InterPro" id="IPR005839">
    <property type="entry name" value="Methylthiotransferase"/>
</dbReference>
<proteinExistence type="predicted"/>
<evidence type="ECO:0000256" key="2">
    <source>
        <dbReference type="ARBA" id="ARBA00022485"/>
    </source>
</evidence>
<dbReference type="SUPFAM" id="SSF102114">
    <property type="entry name" value="Radical SAM enzymes"/>
    <property type="match status" value="1"/>
</dbReference>